<accession>A0A0M7F1N8</accession>
<dbReference type="InterPro" id="IPR030970">
    <property type="entry name" value="ABC_MlaD"/>
</dbReference>
<keyword evidence="5" id="KW-1185">Reference proteome</keyword>
<dbReference type="RefSeq" id="WP_026483643.1">
    <property type="nucleotide sequence ID" value="NZ_CAXOKM010000001.1"/>
</dbReference>
<sequence length="158" mass="16814">MNREKTDFWVGLFVLLGLVALAFLALRAGNLSSFSFAKTYQVSAKFDNLGGLKPRAPIKASGVVVGRVGSIGFDNQDFKAVVTLDMDEHYKFPVDTSASILTSGLLGEQYIGLTAGGDDKDLQGGSTITYTQSAVVLEELISKFLYNTASSDGGSKSE</sequence>
<dbReference type="AlphaFoldDB" id="A0A0M7F1N8"/>
<accession>A0A0S2JST7</accession>
<dbReference type="GO" id="GO:0005548">
    <property type="term" value="F:phospholipid transporter activity"/>
    <property type="evidence" value="ECO:0007669"/>
    <property type="project" value="TreeGrafter"/>
</dbReference>
<dbReference type="GeneID" id="29369270"/>
<reference evidence="2 4" key="1">
    <citation type="submission" date="2018-05" db="EMBL/GenBank/DDBJ databases">
        <title>Genome Sequence of an Efficient Indole-Degrading Bacterium, Alcaligenes sp.YBY.</title>
        <authorList>
            <person name="Yang B."/>
        </authorList>
    </citation>
    <scope>NUCLEOTIDE SEQUENCE [LARGE SCALE GENOMIC DNA]</scope>
    <source>
        <strain evidence="2 4">YBY</strain>
    </source>
</reference>
<organism evidence="2 4">
    <name type="scientific">Alcaligenes faecalis</name>
    <dbReference type="NCBI Taxonomy" id="511"/>
    <lineage>
        <taxon>Bacteria</taxon>
        <taxon>Pseudomonadati</taxon>
        <taxon>Pseudomonadota</taxon>
        <taxon>Betaproteobacteria</taxon>
        <taxon>Burkholderiales</taxon>
        <taxon>Alcaligenaceae</taxon>
        <taxon>Alcaligenes</taxon>
    </lineage>
</organism>
<evidence type="ECO:0000313" key="3">
    <source>
        <dbReference type="EMBL" id="WBM37953.1"/>
    </source>
</evidence>
<name>A0A0M7F1N8_ALCFA</name>
<reference evidence="2 4" key="2">
    <citation type="submission" date="2018-05" db="EMBL/GenBank/DDBJ databases">
        <authorList>
            <person name="Lanie J.A."/>
            <person name="Ng W.-L."/>
            <person name="Kazmierczak K.M."/>
            <person name="Andrzejewski T.M."/>
            <person name="Davidsen T.M."/>
            <person name="Wayne K.J."/>
            <person name="Tettelin H."/>
            <person name="Glass J.I."/>
            <person name="Rusch D."/>
            <person name="Podicherti R."/>
            <person name="Tsui H.-C.T."/>
            <person name="Winkler M.E."/>
        </authorList>
    </citation>
    <scope>NUCLEOTIDE SEQUENCE [LARGE SCALE GENOMIC DNA]</scope>
    <source>
        <strain evidence="2 4">YBY</strain>
    </source>
</reference>
<dbReference type="STRING" id="511.UZ73_12170"/>
<feature type="domain" description="Mce/MlaD" evidence="1">
    <location>
        <begin position="38"/>
        <end position="116"/>
    </location>
</feature>
<dbReference type="Pfam" id="PF02470">
    <property type="entry name" value="MlaD"/>
    <property type="match status" value="1"/>
</dbReference>
<dbReference type="Proteomes" id="UP000245216">
    <property type="component" value="Unassembled WGS sequence"/>
</dbReference>
<proteinExistence type="predicted"/>
<dbReference type="GO" id="GO:0005543">
    <property type="term" value="F:phospholipid binding"/>
    <property type="evidence" value="ECO:0007669"/>
    <property type="project" value="TreeGrafter"/>
</dbReference>
<dbReference type="EMBL" id="CP096916">
    <property type="protein sequence ID" value="WBM37953.1"/>
    <property type="molecule type" value="Genomic_DNA"/>
</dbReference>
<dbReference type="InterPro" id="IPR052336">
    <property type="entry name" value="MlaD_Phospholipid_Transporter"/>
</dbReference>
<dbReference type="Proteomes" id="UP001211866">
    <property type="component" value="Chromosome"/>
</dbReference>
<dbReference type="KEGG" id="afa:UZ73_12170"/>
<dbReference type="PANTHER" id="PTHR33371:SF4">
    <property type="entry name" value="INTERMEMBRANE PHOSPHOLIPID TRANSPORT SYSTEM BINDING PROTEIN MLAD"/>
    <property type="match status" value="1"/>
</dbReference>
<reference evidence="3 5" key="3">
    <citation type="submission" date="2022-05" db="EMBL/GenBank/DDBJ databases">
        <title>Complete sequence of strain NY11312.</title>
        <authorList>
            <person name="Zhou D."/>
        </authorList>
    </citation>
    <scope>NUCLEOTIDE SEQUENCE [LARGE SCALE GENOMIC DNA]</scope>
    <source>
        <strain evidence="3 5">NY11312</strain>
    </source>
</reference>
<evidence type="ECO:0000259" key="1">
    <source>
        <dbReference type="Pfam" id="PF02470"/>
    </source>
</evidence>
<dbReference type="EMBL" id="QEXO01000003">
    <property type="protein sequence ID" value="PWE14025.1"/>
    <property type="molecule type" value="Genomic_DNA"/>
</dbReference>
<dbReference type="OrthoDB" id="9788420at2"/>
<evidence type="ECO:0000313" key="5">
    <source>
        <dbReference type="Proteomes" id="UP001211866"/>
    </source>
</evidence>
<evidence type="ECO:0000313" key="2">
    <source>
        <dbReference type="EMBL" id="PWE14025.1"/>
    </source>
</evidence>
<protein>
    <submittedName>
        <fullName evidence="2">Outer membrane lipid asymmetry maintenance protein MlaD</fullName>
    </submittedName>
</protein>
<evidence type="ECO:0000313" key="4">
    <source>
        <dbReference type="Proteomes" id="UP000245216"/>
    </source>
</evidence>
<gene>
    <name evidence="2" type="primary">mlaD</name>
    <name evidence="2" type="ORF">DF183_12790</name>
    <name evidence="3" type="ORF">M2J83_19510</name>
</gene>
<dbReference type="NCBIfam" id="TIGR04430">
    <property type="entry name" value="OM_asym_MlaD"/>
    <property type="match status" value="1"/>
</dbReference>
<dbReference type="PANTHER" id="PTHR33371">
    <property type="entry name" value="INTERMEMBRANE PHOSPHOLIPID TRANSPORT SYSTEM BINDING PROTEIN MLAD-RELATED"/>
    <property type="match status" value="1"/>
</dbReference>
<dbReference type="InterPro" id="IPR003399">
    <property type="entry name" value="Mce/MlaD"/>
</dbReference>